<dbReference type="Gene3D" id="3.40.50.300">
    <property type="entry name" value="P-loop containing nucleotide triphosphate hydrolases"/>
    <property type="match status" value="1"/>
</dbReference>
<dbReference type="PANTHER" id="PTHR23117">
    <property type="entry name" value="GUANYLATE KINASE-RELATED"/>
    <property type="match status" value="1"/>
</dbReference>
<name>A0A2L2U4X4_9HYPO</name>
<dbReference type="SMART" id="SM00072">
    <property type="entry name" value="GuKc"/>
    <property type="match status" value="1"/>
</dbReference>
<protein>
    <recommendedName>
        <fullName evidence="4">Guanylate kinase-like domain-containing protein</fullName>
    </recommendedName>
</protein>
<feature type="domain" description="Guanylate kinase-like" evidence="4">
    <location>
        <begin position="12"/>
        <end position="159"/>
    </location>
</feature>
<evidence type="ECO:0000313" key="5">
    <source>
        <dbReference type="EMBL" id="CEI70345.1"/>
    </source>
</evidence>
<dbReference type="AlphaFoldDB" id="A0A2L2U4X4"/>
<dbReference type="Pfam" id="PF00625">
    <property type="entry name" value="Guanylate_kin"/>
    <property type="match status" value="1"/>
</dbReference>
<reference evidence="6" key="1">
    <citation type="submission" date="2014-10" db="EMBL/GenBank/DDBJ databases">
        <authorList>
            <person name="King R."/>
        </authorList>
    </citation>
    <scope>NUCLEOTIDE SEQUENCE [LARGE SCALE GENOMIC DNA]</scope>
    <source>
        <strain evidence="6">A3/5</strain>
    </source>
</reference>
<proteinExistence type="inferred from homology"/>
<dbReference type="InterPro" id="IPR027417">
    <property type="entry name" value="P-loop_NTPase"/>
</dbReference>
<dbReference type="InterPro" id="IPR020590">
    <property type="entry name" value="Guanylate_kinase_CS"/>
</dbReference>
<dbReference type="FunFam" id="3.30.63.10:FF:000002">
    <property type="entry name" value="Guanylate kinase 1"/>
    <property type="match status" value="1"/>
</dbReference>
<comment type="similarity">
    <text evidence="1">Belongs to the guanylate kinase family.</text>
</comment>
<keyword evidence="6" id="KW-1185">Reference proteome</keyword>
<evidence type="ECO:0000256" key="1">
    <source>
        <dbReference type="ARBA" id="ARBA00005790"/>
    </source>
</evidence>
<dbReference type="InterPro" id="IPR008144">
    <property type="entry name" value="Guanylate_kin-like_dom"/>
</dbReference>
<dbReference type="PROSITE" id="PS50052">
    <property type="entry name" value="GUANYLATE_KINASE_2"/>
    <property type="match status" value="1"/>
</dbReference>
<evidence type="ECO:0000259" key="4">
    <source>
        <dbReference type="PROSITE" id="PS50052"/>
    </source>
</evidence>
<keyword evidence="2" id="KW-0808">Transferase</keyword>
<evidence type="ECO:0000313" key="6">
    <source>
        <dbReference type="Proteomes" id="UP000245910"/>
    </source>
</evidence>
<organism evidence="5 6">
    <name type="scientific">Fusarium venenatum</name>
    <dbReference type="NCBI Taxonomy" id="56646"/>
    <lineage>
        <taxon>Eukaryota</taxon>
        <taxon>Fungi</taxon>
        <taxon>Dikarya</taxon>
        <taxon>Ascomycota</taxon>
        <taxon>Pezizomycotina</taxon>
        <taxon>Sordariomycetes</taxon>
        <taxon>Hypocreomycetidae</taxon>
        <taxon>Hypocreales</taxon>
        <taxon>Nectriaceae</taxon>
        <taxon>Fusarium</taxon>
    </lineage>
</organism>
<dbReference type="STRING" id="56646.A0A2L2U4X4"/>
<dbReference type="InterPro" id="IPR008145">
    <property type="entry name" value="GK/Ca_channel_bsu"/>
</dbReference>
<dbReference type="EMBL" id="LN649231">
    <property type="protein sequence ID" value="CEI70345.1"/>
    <property type="molecule type" value="Genomic_DNA"/>
</dbReference>
<sequence>MASTHPQAAPYHRPIVISGPSGVGKGTLIQKLIDSHPGKFSLGFSHTTRKPRLGEVEGMAYNFVPRSAFLNLLENDSFIEHTYFSGNYCGTSKENIASQQKQGSIVLLDIDIEGIKTITKSQSLHARYVFIKPTNFRTLESRLRARGTEVSRSKALSLA</sequence>
<dbReference type="KEGG" id="fvn:FVRRES_10422"/>
<dbReference type="GO" id="GO:0004385">
    <property type="term" value="F:GMP kinase activity"/>
    <property type="evidence" value="ECO:0007669"/>
    <property type="project" value="TreeGrafter"/>
</dbReference>
<keyword evidence="3" id="KW-0418">Kinase</keyword>
<dbReference type="Proteomes" id="UP000245910">
    <property type="component" value="Chromosome III"/>
</dbReference>
<dbReference type="PANTHER" id="PTHR23117:SF13">
    <property type="entry name" value="GUANYLATE KINASE"/>
    <property type="match status" value="1"/>
</dbReference>
<dbReference type="SUPFAM" id="SSF52540">
    <property type="entry name" value="P-loop containing nucleoside triphosphate hydrolases"/>
    <property type="match status" value="1"/>
</dbReference>
<evidence type="ECO:0000256" key="3">
    <source>
        <dbReference type="ARBA" id="ARBA00022777"/>
    </source>
</evidence>
<dbReference type="PROSITE" id="PS00856">
    <property type="entry name" value="GUANYLATE_KINASE_1"/>
    <property type="match status" value="1"/>
</dbReference>
<dbReference type="RefSeq" id="XP_025594059.1">
    <property type="nucleotide sequence ID" value="XM_025725463.2"/>
</dbReference>
<dbReference type="GO" id="GO:0005829">
    <property type="term" value="C:cytosol"/>
    <property type="evidence" value="ECO:0007669"/>
    <property type="project" value="TreeGrafter"/>
</dbReference>
<accession>A0A2L2U4X4</accession>
<dbReference type="CDD" id="cd00071">
    <property type="entry name" value="GMPK"/>
    <property type="match status" value="1"/>
</dbReference>
<evidence type="ECO:0000256" key="2">
    <source>
        <dbReference type="ARBA" id="ARBA00022679"/>
    </source>
</evidence>
<dbReference type="GeneID" id="37262060"/>